<dbReference type="CDD" id="cd00827">
    <property type="entry name" value="init_cond_enzymes"/>
    <property type="match status" value="1"/>
</dbReference>
<dbReference type="GO" id="GO:0016747">
    <property type="term" value="F:acyltransferase activity, transferring groups other than amino-acyl groups"/>
    <property type="evidence" value="ECO:0007669"/>
    <property type="project" value="UniProtKB-ARBA"/>
</dbReference>
<dbReference type="PANTHER" id="PTHR34069:SF2">
    <property type="entry name" value="BETA-KETOACYL-[ACYL-CARRIER-PROTEIN] SYNTHASE III"/>
    <property type="match status" value="1"/>
</dbReference>
<dbReference type="InterPro" id="IPR016039">
    <property type="entry name" value="Thiolase-like"/>
</dbReference>
<evidence type="ECO:0000256" key="3">
    <source>
        <dbReference type="ARBA" id="ARBA00023315"/>
    </source>
</evidence>
<dbReference type="InterPro" id="IPR013747">
    <property type="entry name" value="ACP_syn_III_C"/>
</dbReference>
<dbReference type="Gene3D" id="3.40.47.10">
    <property type="match status" value="2"/>
</dbReference>
<organism evidence="6 7">
    <name type="scientific">Kitasatospora albolonga</name>
    <dbReference type="NCBI Taxonomy" id="68173"/>
    <lineage>
        <taxon>Bacteria</taxon>
        <taxon>Bacillati</taxon>
        <taxon>Actinomycetota</taxon>
        <taxon>Actinomycetes</taxon>
        <taxon>Kitasatosporales</taxon>
        <taxon>Streptomycetaceae</taxon>
        <taxon>Kitasatospora</taxon>
    </lineage>
</organism>
<dbReference type="EMBL" id="CP020563">
    <property type="protein sequence ID" value="ARF73562.1"/>
    <property type="molecule type" value="Genomic_DNA"/>
</dbReference>
<keyword evidence="2" id="KW-0808">Transferase</keyword>
<name>A0ABC8BT86_9ACTN</name>
<feature type="domain" description="Beta-ketoacyl-[acyl-carrier-protein] synthase III C-terminal" evidence="4">
    <location>
        <begin position="258"/>
        <end position="348"/>
    </location>
</feature>
<dbReference type="PANTHER" id="PTHR34069">
    <property type="entry name" value="3-OXOACYL-[ACYL-CARRIER-PROTEIN] SYNTHASE 3"/>
    <property type="match status" value="1"/>
</dbReference>
<evidence type="ECO:0000256" key="2">
    <source>
        <dbReference type="ARBA" id="ARBA00022679"/>
    </source>
</evidence>
<keyword evidence="3" id="KW-0012">Acyltransferase</keyword>
<evidence type="ECO:0008006" key="8">
    <source>
        <dbReference type="Google" id="ProtNLM"/>
    </source>
</evidence>
<evidence type="ECO:0000259" key="4">
    <source>
        <dbReference type="Pfam" id="PF08541"/>
    </source>
</evidence>
<dbReference type="Proteomes" id="UP000192251">
    <property type="component" value="Chromosome"/>
</dbReference>
<dbReference type="InterPro" id="IPR013751">
    <property type="entry name" value="ACP_syn_III_N"/>
</dbReference>
<dbReference type="KEGG" id="kab:B7C62_15825"/>
<dbReference type="Pfam" id="PF08541">
    <property type="entry name" value="ACP_syn_III_C"/>
    <property type="match status" value="1"/>
</dbReference>
<dbReference type="AlphaFoldDB" id="A0ABC8BT86"/>
<evidence type="ECO:0000313" key="6">
    <source>
        <dbReference type="EMBL" id="ARF73562.1"/>
    </source>
</evidence>
<dbReference type="SUPFAM" id="SSF53901">
    <property type="entry name" value="Thiolase-like"/>
    <property type="match status" value="1"/>
</dbReference>
<dbReference type="Pfam" id="PF08545">
    <property type="entry name" value="ACP_syn_III"/>
    <property type="match status" value="1"/>
</dbReference>
<evidence type="ECO:0000313" key="7">
    <source>
        <dbReference type="Proteomes" id="UP000192251"/>
    </source>
</evidence>
<keyword evidence="7" id="KW-1185">Reference proteome</keyword>
<protein>
    <recommendedName>
        <fullName evidence="8">Secondary metabolite biosynthesis protein</fullName>
    </recommendedName>
</protein>
<sequence length="363" mass="38502">MARTNTSAPCVHAKEHDMQWDDIYIAGLGVYLPPPVAAADAVAAGEYDAEECEANGITSVLVEPEKAGPEMAVLAARDAITHSSVNTADIRMVFHSSLWYQGVDMWPAASYVARFSVGESVMAFDLQQQCNAAVGGMDLAASRLVFEKGGAALLTTGDRFCLPGVDRWRTEKGLPYGDGGTAMVLSTEGGFARLLSTATVSDNGLEQVLRGERFHDSYQPGPLDISSRIEHHFAHHGGMRASTVRLAEAVRTSVMSALAEAKTELADLGGVVIPAAGRAKLDWQLSQLVGVEEEQTTWPFARTHGHLGAGDQFAGLRHLIAQKVVGAGDRVLIVGGGAGLTCTSAVVEVLGPLPEPTERTWPQ</sequence>
<reference evidence="6 7" key="1">
    <citation type="submission" date="2017-04" db="EMBL/GenBank/DDBJ databases">
        <title>The complete genome sequence of Streptomyces albolongus YIM 101047, the producer of novel bafilomycins and novel odoriferous sesquiterpenoids.</title>
        <authorList>
            <person name="Yin M."/>
            <person name="Jiang Y."/>
        </authorList>
    </citation>
    <scope>NUCLEOTIDE SEQUENCE [LARGE SCALE GENOMIC DNA]</scope>
    <source>
        <strain evidence="6 7">YIM 101047</strain>
    </source>
</reference>
<gene>
    <name evidence="6" type="ORF">B7C62_15825</name>
</gene>
<feature type="domain" description="Beta-ketoacyl-[acyl-carrier-protein] synthase III N-terminal" evidence="5">
    <location>
        <begin position="124"/>
        <end position="202"/>
    </location>
</feature>
<evidence type="ECO:0000259" key="5">
    <source>
        <dbReference type="Pfam" id="PF08545"/>
    </source>
</evidence>
<accession>A0ABC8BT86</accession>
<keyword evidence="1" id="KW-0963">Cytoplasm</keyword>
<evidence type="ECO:0000256" key="1">
    <source>
        <dbReference type="ARBA" id="ARBA00022490"/>
    </source>
</evidence>
<proteinExistence type="predicted"/>